<sequence>ATGAMDDREDNVSDQQSGGANAQIPFRATAWSSEDGLCTAAGLKPRGQCGDDGSNCDEDLLGWATKSFCSWPQEIEVSLNGCFRVHEIVLCAHPFRIPTRVEFFVTGAREEAAYYLGHVLFDSNLTHKFECSEEKVIPLNVYGTGLRLRVAGCHRNPLNLFEQAQLTHLEVMGSSCPLLLPETPAPVPTREALEHGLYAASEPGGLLQTWKDRSRILAPRQRRSFQVVGEERVQGFAHGALSETDAALMSLGIPLELIGAVAHPNRVGKETGVLLGTLLSRIEALEENLGRKFDESQSQLVEHLGEVMNQALALGVEEQRCREQRTCLDANDKDEQNLDTRILSIADDIRALCQAAEVRFQQQDPDGSLELTARSLRFEADINYVVEAKVEDTNLEDKGTEETPQGEPVHELSTVANQDDVEEQAEVCQEKSGQQAEEKAGETVDDSDIDAWRRVPVNASASDPLEKRMQAFMISRGFDSSTPRGVESSWRLCKDLTDALGSSGMQCLDESKHEAVRVGALAVLESALTELTQAPACRLSAQTMLELGLRILDRSTTEGVIKAFVSLMKSWYQFDASHGAPHCEALLGDVICAECCTSSDEFVFCNLFELLTALSELKNPPLQPLVLASHLGAKLDQRPQPDPVKPRCMAVLKFVSEHLEPVSESSNFLDDSTWNNLTKDLCDKSRDDEMNADELALLRCT</sequence>
<dbReference type="InterPro" id="IPR048739">
    <property type="entry name" value="CEP104_N"/>
</dbReference>
<dbReference type="Proteomes" id="UP001642464">
    <property type="component" value="Unassembled WGS sequence"/>
</dbReference>
<evidence type="ECO:0000313" key="3">
    <source>
        <dbReference type="EMBL" id="CAK9025692.1"/>
    </source>
</evidence>
<feature type="non-terminal residue" evidence="3">
    <location>
        <position position="1"/>
    </location>
</feature>
<feature type="region of interest" description="Disordered" evidence="1">
    <location>
        <begin position="1"/>
        <end position="21"/>
    </location>
</feature>
<dbReference type="InterPro" id="IPR052607">
    <property type="entry name" value="CEP104-like"/>
</dbReference>
<reference evidence="3 4" key="1">
    <citation type="submission" date="2024-02" db="EMBL/GenBank/DDBJ databases">
        <authorList>
            <person name="Chen Y."/>
            <person name="Shah S."/>
            <person name="Dougan E. K."/>
            <person name="Thang M."/>
            <person name="Chan C."/>
        </authorList>
    </citation>
    <scope>NUCLEOTIDE SEQUENCE [LARGE SCALE GENOMIC DNA]</scope>
</reference>
<dbReference type="Pfam" id="PF21038">
    <property type="entry name" value="CEP104_N"/>
    <property type="match status" value="1"/>
</dbReference>
<dbReference type="PANTHER" id="PTHR13371">
    <property type="entry name" value="GLYCINE-, GLUTAMATE-, THIENYLCYCLOHEXYLPIPERIDINE-BINDING PROTEIN"/>
    <property type="match status" value="1"/>
</dbReference>
<evidence type="ECO:0000259" key="2">
    <source>
        <dbReference type="Pfam" id="PF21038"/>
    </source>
</evidence>
<dbReference type="EMBL" id="CAXAMM010011274">
    <property type="protein sequence ID" value="CAK9025692.1"/>
    <property type="molecule type" value="Genomic_DNA"/>
</dbReference>
<proteinExistence type="predicted"/>
<name>A0ABP0KFU1_9DINO</name>
<feature type="region of interest" description="Disordered" evidence="1">
    <location>
        <begin position="419"/>
        <end position="445"/>
    </location>
</feature>
<feature type="domain" description="Centrosomal protein CEP104 N-terminal" evidence="2">
    <location>
        <begin position="62"/>
        <end position="173"/>
    </location>
</feature>
<protein>
    <submittedName>
        <fullName evidence="3">Centrosomal protein of 104 kDa (Cep104)</fullName>
    </submittedName>
</protein>
<gene>
    <name evidence="3" type="ORF">SCF082_LOCUS17181</name>
</gene>
<keyword evidence="4" id="KW-1185">Reference proteome</keyword>
<comment type="caution">
    <text evidence="3">The sequence shown here is derived from an EMBL/GenBank/DDBJ whole genome shotgun (WGS) entry which is preliminary data.</text>
</comment>
<accession>A0ABP0KFU1</accession>
<evidence type="ECO:0000313" key="4">
    <source>
        <dbReference type="Proteomes" id="UP001642464"/>
    </source>
</evidence>
<organism evidence="3 4">
    <name type="scientific">Durusdinium trenchii</name>
    <dbReference type="NCBI Taxonomy" id="1381693"/>
    <lineage>
        <taxon>Eukaryota</taxon>
        <taxon>Sar</taxon>
        <taxon>Alveolata</taxon>
        <taxon>Dinophyceae</taxon>
        <taxon>Suessiales</taxon>
        <taxon>Symbiodiniaceae</taxon>
        <taxon>Durusdinium</taxon>
    </lineage>
</organism>
<dbReference type="PANTHER" id="PTHR13371:SF0">
    <property type="entry name" value="CENTROSOMAL PROTEIN OF 104 KDA"/>
    <property type="match status" value="1"/>
</dbReference>
<evidence type="ECO:0000256" key="1">
    <source>
        <dbReference type="SAM" id="MobiDB-lite"/>
    </source>
</evidence>